<organism evidence="8">
    <name type="scientific">Caenorhabditis brenneri</name>
    <name type="common">Nematode worm</name>
    <dbReference type="NCBI Taxonomy" id="135651"/>
    <lineage>
        <taxon>Eukaryota</taxon>
        <taxon>Metazoa</taxon>
        <taxon>Ecdysozoa</taxon>
        <taxon>Nematoda</taxon>
        <taxon>Chromadorea</taxon>
        <taxon>Rhabditida</taxon>
        <taxon>Rhabditina</taxon>
        <taxon>Rhabditomorpha</taxon>
        <taxon>Rhabditoidea</taxon>
        <taxon>Rhabditidae</taxon>
        <taxon>Peloderinae</taxon>
        <taxon>Caenorhabditis</taxon>
    </lineage>
</organism>
<dbReference type="GO" id="GO:0003700">
    <property type="term" value="F:DNA-binding transcription factor activity"/>
    <property type="evidence" value="ECO:0007669"/>
    <property type="project" value="InterPro"/>
</dbReference>
<feature type="region of interest" description="Disordered" evidence="5">
    <location>
        <begin position="283"/>
        <end position="335"/>
    </location>
</feature>
<dbReference type="InterPro" id="IPR015367">
    <property type="entry name" value="Trans_fact_CEP1_DNA-bd"/>
</dbReference>
<dbReference type="GO" id="GO:0003677">
    <property type="term" value="F:DNA binding"/>
    <property type="evidence" value="ECO:0007669"/>
    <property type="project" value="InterPro"/>
</dbReference>
<dbReference type="Pfam" id="PF09287">
    <property type="entry name" value="CEP1-DNA_bind"/>
    <property type="match status" value="1"/>
</dbReference>
<gene>
    <name evidence="7" type="ORF">CAEBREN_05264</name>
</gene>
<reference evidence="8" key="1">
    <citation type="submission" date="2011-07" db="EMBL/GenBank/DDBJ databases">
        <authorList>
            <consortium name="Caenorhabditis brenneri Sequencing and Analysis Consortium"/>
            <person name="Wilson R.K."/>
        </authorList>
    </citation>
    <scope>NUCLEOTIDE SEQUENCE [LARGE SCALE GENOMIC DNA]</scope>
    <source>
        <strain evidence="8">PB2801</strain>
    </source>
</reference>
<dbReference type="STRING" id="135651.G0NLL7"/>
<sequence length="388" mass="44659">MRAVLHDILLAEKGEEDDSSSSTSSFFGPARQTGLKRRTQRILDVEIVNAEAKVDVRPKAEEKFLMDISVIEARASKKSDLAYKDFGENKILWTKPKCKVPVVVQWKSHSLVNNRDLSLRIRLVNYLKKHEMENAIRDPAANVLKCQNHIDEELRMPRESFFYVVHSTVPWVCSVENLNYPRGFEYSTRIKAGINEVNFDIMFMCQKNCMIIEDKRKTMCLAAFLEDENGNEISFSVIEEVHIHGYPQRDCKNFCGKLPTFHFPEKSSSFKPPMNITTTPGIDRQAAPSSSLFTTHRPFDNTFRMTNSNRMIPSTSNPRKRGASEHVQMHDHTRLPSKSTEYIMKLYGCVPASEPMDYQHDPNENKNQQSTSAKRTRPSYFPQKTLQV</sequence>
<dbReference type="EMBL" id="GL379905">
    <property type="protein sequence ID" value="EGT33383.1"/>
    <property type="molecule type" value="Genomic_DNA"/>
</dbReference>
<name>G0NLL7_CAEBE</name>
<proteinExistence type="predicted"/>
<dbReference type="HOGENOM" id="CLU_712180_0_0_1"/>
<evidence type="ECO:0000256" key="1">
    <source>
        <dbReference type="ARBA" id="ARBA00004123"/>
    </source>
</evidence>
<keyword evidence="4" id="KW-0539">Nucleus</keyword>
<accession>G0NLL7</accession>
<comment type="subcellular location">
    <subcellularLocation>
        <location evidence="1">Nucleus</location>
    </subcellularLocation>
</comment>
<keyword evidence="2" id="KW-0805">Transcription regulation</keyword>
<dbReference type="Gene3D" id="2.60.40.720">
    <property type="match status" value="1"/>
</dbReference>
<evidence type="ECO:0000256" key="2">
    <source>
        <dbReference type="ARBA" id="ARBA00023015"/>
    </source>
</evidence>
<evidence type="ECO:0000259" key="6">
    <source>
        <dbReference type="Pfam" id="PF09287"/>
    </source>
</evidence>
<dbReference type="InParanoid" id="G0NLL7"/>
<keyword evidence="3" id="KW-0804">Transcription</keyword>
<feature type="domain" description="Transcription factor CEP-1 DNA-binding" evidence="6">
    <location>
        <begin position="66"/>
        <end position="257"/>
    </location>
</feature>
<evidence type="ECO:0000313" key="8">
    <source>
        <dbReference type="Proteomes" id="UP000008068"/>
    </source>
</evidence>
<feature type="region of interest" description="Disordered" evidence="5">
    <location>
        <begin position="354"/>
        <end position="388"/>
    </location>
</feature>
<dbReference type="eggNOG" id="ENOG502TH76">
    <property type="taxonomic scope" value="Eukaryota"/>
</dbReference>
<dbReference type="InterPro" id="IPR012346">
    <property type="entry name" value="p53/RUNT-type_TF_DNA-bd_sf"/>
</dbReference>
<feature type="compositionally biased region" description="Basic and acidic residues" evidence="5">
    <location>
        <begin position="322"/>
        <end position="334"/>
    </location>
</feature>
<dbReference type="OrthoDB" id="5819222at2759"/>
<dbReference type="Proteomes" id="UP000008068">
    <property type="component" value="Unassembled WGS sequence"/>
</dbReference>
<evidence type="ECO:0000256" key="3">
    <source>
        <dbReference type="ARBA" id="ARBA00023163"/>
    </source>
</evidence>
<feature type="compositionally biased region" description="Polar residues" evidence="5">
    <location>
        <begin position="303"/>
        <end position="317"/>
    </location>
</feature>
<protein>
    <recommendedName>
        <fullName evidence="6">Transcription factor CEP-1 DNA-binding domain-containing protein</fullName>
    </recommendedName>
</protein>
<dbReference type="AlphaFoldDB" id="G0NLL7"/>
<dbReference type="InterPro" id="IPR008967">
    <property type="entry name" value="p53-like_TF_DNA-bd_sf"/>
</dbReference>
<evidence type="ECO:0000256" key="4">
    <source>
        <dbReference type="ARBA" id="ARBA00023242"/>
    </source>
</evidence>
<evidence type="ECO:0000256" key="5">
    <source>
        <dbReference type="SAM" id="MobiDB-lite"/>
    </source>
</evidence>
<keyword evidence="8" id="KW-1185">Reference proteome</keyword>
<evidence type="ECO:0000313" key="7">
    <source>
        <dbReference type="EMBL" id="EGT33383.1"/>
    </source>
</evidence>
<dbReference type="GO" id="GO:0005634">
    <property type="term" value="C:nucleus"/>
    <property type="evidence" value="ECO:0007669"/>
    <property type="project" value="UniProtKB-SubCell"/>
</dbReference>
<dbReference type="SUPFAM" id="SSF49417">
    <property type="entry name" value="p53-like transcription factors"/>
    <property type="match status" value="1"/>
</dbReference>